<accession>A0A2W5KSV2</accession>
<organism evidence="5 6">
    <name type="scientific">Ancylobacter novellus</name>
    <name type="common">Thiobacillus novellus</name>
    <dbReference type="NCBI Taxonomy" id="921"/>
    <lineage>
        <taxon>Bacteria</taxon>
        <taxon>Pseudomonadati</taxon>
        <taxon>Pseudomonadota</taxon>
        <taxon>Alphaproteobacteria</taxon>
        <taxon>Hyphomicrobiales</taxon>
        <taxon>Xanthobacteraceae</taxon>
        <taxon>Ancylobacter</taxon>
    </lineage>
</organism>
<dbReference type="AlphaFoldDB" id="A0A2W5KSV2"/>
<dbReference type="PANTHER" id="PTHR43730:SF1">
    <property type="entry name" value="BETA-MANNOSIDASE"/>
    <property type="match status" value="1"/>
</dbReference>
<evidence type="ECO:0000313" key="6">
    <source>
        <dbReference type="Proteomes" id="UP000249577"/>
    </source>
</evidence>
<dbReference type="GO" id="GO:0004567">
    <property type="term" value="F:beta-mannosidase activity"/>
    <property type="evidence" value="ECO:0007669"/>
    <property type="project" value="TreeGrafter"/>
</dbReference>
<keyword evidence="1" id="KW-0378">Hydrolase</keyword>
<dbReference type="InterPro" id="IPR017853">
    <property type="entry name" value="GH"/>
</dbReference>
<comment type="caution">
    <text evidence="5">The sequence shown here is derived from an EMBL/GenBank/DDBJ whole genome shotgun (WGS) entry which is preliminary data.</text>
</comment>
<dbReference type="PANTHER" id="PTHR43730">
    <property type="entry name" value="BETA-MANNOSIDASE"/>
    <property type="match status" value="1"/>
</dbReference>
<keyword evidence="2" id="KW-0326">Glycosidase</keyword>
<sequence>MASYRTPNRAPITGWTCLATAADACLSPAELPDEGWAPFEVPGTVAGALRAKGKLTDEAALSIETRDHWLRTTLDAPLAGALVFDGLATVTEIWIDGQKRAESRSMFAPVTLDVDLAEGAEIALRFRALGPLAAAAPRRSRWRPQMIQPNGLRHFRTTALGSTPGWSPAGKPTGPWRPVWRVEGPAPQIDVRTSYEDGVGRLKVTLEPQPSCPTEGRVSTTSTSGAASAEVVDTRAARGHDGEVRCAGLTAPLLLDADGRRTADLALPDIAPWFPHTHGEPALHDLSVTLDGETFDLGRIGFRSIAVDRDADGQGFGLVINGVPVFARGACWSSADAVSLAGSREAYEPFLRLAREAGMNMIRVPGVMAYETDAFFELCDELGIMVWQEAMLANFDYPQADEGFRGSVRREAESFLDRTQANACLAVFCGGSEVFQQAAMLGAPPEAWGGPAFDEVLPAALERLRPDVPYVPNSPSGGWLPFVADQGVTHYYGVGAYRRPLDDARRARVRFASECLAFSNVPEDVSLHKAKLAAVTHAPDWKRGVPRDMGASWDFEDVRDHYVERLYGLSVLELKREDPERYLALSRAAVVEVLEEAFAEFRRPGSPTRGALVWLLQDLMPGAGWGVIASDGEPKSAWHALKRAFRPAQLSITDEGVNGLALHVINEQPERLEAELALTCWRDGAAPVVTASRAVVVAPREAKTLSAFDLIGRFFDISYAYKFGPPSHDVTSAALTCAKTGAVIAEAFHFPLGRALPRLPLGLTARIEGDAEAPELVLATERFAQSVHVADEAWRPAENWLHLVPGREKRVALAARTAGAGAPSGFVRALNGLDEAAY</sequence>
<name>A0A2W5KSV2_ANCNO</name>
<proteinExistence type="predicted"/>
<evidence type="ECO:0000256" key="2">
    <source>
        <dbReference type="ARBA" id="ARBA00023295"/>
    </source>
</evidence>
<dbReference type="InterPro" id="IPR054593">
    <property type="entry name" value="Beta-mannosidase-like_N2"/>
</dbReference>
<dbReference type="SUPFAM" id="SSF49303">
    <property type="entry name" value="beta-Galactosidase/glucuronidase domain"/>
    <property type="match status" value="1"/>
</dbReference>
<evidence type="ECO:0000256" key="1">
    <source>
        <dbReference type="ARBA" id="ARBA00022801"/>
    </source>
</evidence>
<dbReference type="Pfam" id="PF22666">
    <property type="entry name" value="Glyco_hydro_2_N2"/>
    <property type="match status" value="1"/>
</dbReference>
<dbReference type="Gene3D" id="3.20.20.80">
    <property type="entry name" value="Glycosidases"/>
    <property type="match status" value="1"/>
</dbReference>
<dbReference type="InterPro" id="IPR050887">
    <property type="entry name" value="Beta-mannosidase_GH2"/>
</dbReference>
<dbReference type="SUPFAM" id="SSF49785">
    <property type="entry name" value="Galactose-binding domain-like"/>
    <property type="match status" value="1"/>
</dbReference>
<dbReference type="Proteomes" id="UP000249577">
    <property type="component" value="Unassembled WGS sequence"/>
</dbReference>
<gene>
    <name evidence="5" type="ORF">DI565_02245</name>
</gene>
<dbReference type="GO" id="GO:0006516">
    <property type="term" value="P:glycoprotein catabolic process"/>
    <property type="evidence" value="ECO:0007669"/>
    <property type="project" value="TreeGrafter"/>
</dbReference>
<reference evidence="5 6" key="1">
    <citation type="submission" date="2017-08" db="EMBL/GenBank/DDBJ databases">
        <title>Infants hospitalized years apart are colonized by the same room-sourced microbial strains.</title>
        <authorList>
            <person name="Brooks B."/>
            <person name="Olm M.R."/>
            <person name="Firek B.A."/>
            <person name="Baker R."/>
            <person name="Thomas B.C."/>
            <person name="Morowitz M.J."/>
            <person name="Banfield J.F."/>
        </authorList>
    </citation>
    <scope>NUCLEOTIDE SEQUENCE [LARGE SCALE GENOMIC DNA]</scope>
    <source>
        <strain evidence="5">S2_005_003_R2_43</strain>
    </source>
</reference>
<evidence type="ECO:0000256" key="3">
    <source>
        <dbReference type="SAM" id="MobiDB-lite"/>
    </source>
</evidence>
<dbReference type="InterPro" id="IPR036156">
    <property type="entry name" value="Beta-gal/glucu_dom_sf"/>
</dbReference>
<feature type="domain" description="Beta-mannosidase-like galactose-binding" evidence="4">
    <location>
        <begin position="33"/>
        <end position="177"/>
    </location>
</feature>
<dbReference type="SUPFAM" id="SSF51445">
    <property type="entry name" value="(Trans)glycosidases"/>
    <property type="match status" value="1"/>
</dbReference>
<feature type="region of interest" description="Disordered" evidence="3">
    <location>
        <begin position="205"/>
        <end position="231"/>
    </location>
</feature>
<dbReference type="EMBL" id="QFPN01000001">
    <property type="protein sequence ID" value="PZQ19219.1"/>
    <property type="molecule type" value="Genomic_DNA"/>
</dbReference>
<protein>
    <submittedName>
        <fullName evidence="5">Beta-mannosidase</fullName>
    </submittedName>
</protein>
<dbReference type="InterPro" id="IPR008979">
    <property type="entry name" value="Galactose-bd-like_sf"/>
</dbReference>
<dbReference type="Gene3D" id="2.60.120.260">
    <property type="entry name" value="Galactose-binding domain-like"/>
    <property type="match status" value="1"/>
</dbReference>
<evidence type="ECO:0000259" key="4">
    <source>
        <dbReference type="Pfam" id="PF22666"/>
    </source>
</evidence>
<evidence type="ECO:0000313" key="5">
    <source>
        <dbReference type="EMBL" id="PZQ19219.1"/>
    </source>
</evidence>
<feature type="compositionally biased region" description="Low complexity" evidence="3">
    <location>
        <begin position="219"/>
        <end position="229"/>
    </location>
</feature>